<dbReference type="InterPro" id="IPR027084">
    <property type="entry name" value="Mps1_cat"/>
</dbReference>
<feature type="region of interest" description="Disordered" evidence="6">
    <location>
        <begin position="444"/>
        <end position="527"/>
    </location>
</feature>
<feature type="region of interest" description="Disordered" evidence="6">
    <location>
        <begin position="259"/>
        <end position="363"/>
    </location>
</feature>
<feature type="compositionally biased region" description="Low complexity" evidence="6">
    <location>
        <begin position="473"/>
        <end position="497"/>
    </location>
</feature>
<evidence type="ECO:0000313" key="8">
    <source>
        <dbReference type="EMBL" id="CAJ1935003.1"/>
    </source>
</evidence>
<organism evidence="8 9">
    <name type="scientific">Cylindrotheca closterium</name>
    <dbReference type="NCBI Taxonomy" id="2856"/>
    <lineage>
        <taxon>Eukaryota</taxon>
        <taxon>Sar</taxon>
        <taxon>Stramenopiles</taxon>
        <taxon>Ochrophyta</taxon>
        <taxon>Bacillariophyta</taxon>
        <taxon>Bacillariophyceae</taxon>
        <taxon>Bacillariophycidae</taxon>
        <taxon>Bacillariales</taxon>
        <taxon>Bacillariaceae</taxon>
        <taxon>Cylindrotheca</taxon>
    </lineage>
</organism>
<dbReference type="GO" id="GO:0033316">
    <property type="term" value="P:meiotic spindle assembly checkpoint signaling"/>
    <property type="evidence" value="ECO:0007669"/>
    <property type="project" value="TreeGrafter"/>
</dbReference>
<dbReference type="AlphaFoldDB" id="A0AAD2CSN1"/>
<feature type="compositionally biased region" description="Polar residues" evidence="6">
    <location>
        <begin position="73"/>
        <end position="84"/>
    </location>
</feature>
<dbReference type="PROSITE" id="PS50011">
    <property type="entry name" value="PROTEIN_KINASE_DOM"/>
    <property type="match status" value="1"/>
</dbReference>
<dbReference type="CDD" id="cd14131">
    <property type="entry name" value="PKc_Mps1"/>
    <property type="match status" value="1"/>
</dbReference>
<dbReference type="InterPro" id="IPR011009">
    <property type="entry name" value="Kinase-like_dom_sf"/>
</dbReference>
<dbReference type="PANTHER" id="PTHR22974:SF21">
    <property type="entry name" value="DUAL SPECIFICITY PROTEIN KINASE TTK"/>
    <property type="match status" value="1"/>
</dbReference>
<dbReference type="Pfam" id="PF00069">
    <property type="entry name" value="Pkinase"/>
    <property type="match status" value="1"/>
</dbReference>
<evidence type="ECO:0000313" key="9">
    <source>
        <dbReference type="Proteomes" id="UP001295423"/>
    </source>
</evidence>
<comment type="caution">
    <text evidence="8">The sequence shown here is derived from an EMBL/GenBank/DDBJ whole genome shotgun (WGS) entry which is preliminary data.</text>
</comment>
<feature type="region of interest" description="Disordered" evidence="6">
    <location>
        <begin position="20"/>
        <end position="92"/>
    </location>
</feature>
<dbReference type="SMART" id="SM00220">
    <property type="entry name" value="S_TKc"/>
    <property type="match status" value="1"/>
</dbReference>
<dbReference type="GO" id="GO:0034501">
    <property type="term" value="P:protein localization to kinetochore"/>
    <property type="evidence" value="ECO:0007669"/>
    <property type="project" value="TreeGrafter"/>
</dbReference>
<proteinExistence type="predicted"/>
<feature type="compositionally biased region" description="Polar residues" evidence="6">
    <location>
        <begin position="271"/>
        <end position="286"/>
    </location>
</feature>
<feature type="region of interest" description="Disordered" evidence="6">
    <location>
        <begin position="380"/>
        <end position="411"/>
    </location>
</feature>
<dbReference type="Gene3D" id="1.25.40.430">
    <property type="match status" value="1"/>
</dbReference>
<feature type="compositionally biased region" description="Polar residues" evidence="6">
    <location>
        <begin position="508"/>
        <end position="517"/>
    </location>
</feature>
<dbReference type="PROSITE" id="PS00108">
    <property type="entry name" value="PROTEIN_KINASE_ST"/>
    <property type="match status" value="1"/>
</dbReference>
<dbReference type="GO" id="GO:0098813">
    <property type="term" value="P:nuclear chromosome segregation"/>
    <property type="evidence" value="ECO:0007669"/>
    <property type="project" value="UniProtKB-ARBA"/>
</dbReference>
<feature type="domain" description="Protein kinase" evidence="7">
    <location>
        <begin position="551"/>
        <end position="826"/>
    </location>
</feature>
<dbReference type="GO" id="GO:0004712">
    <property type="term" value="F:protein serine/threonine/tyrosine kinase activity"/>
    <property type="evidence" value="ECO:0007669"/>
    <property type="project" value="TreeGrafter"/>
</dbReference>
<dbReference type="FunFam" id="3.30.200.20:FF:000131">
    <property type="entry name" value="Dual specificity protein kinase TTK"/>
    <property type="match status" value="1"/>
</dbReference>
<reference evidence="8" key="1">
    <citation type="submission" date="2023-08" db="EMBL/GenBank/DDBJ databases">
        <authorList>
            <person name="Audoor S."/>
            <person name="Bilcke G."/>
        </authorList>
    </citation>
    <scope>NUCLEOTIDE SEQUENCE</scope>
</reference>
<dbReference type="SUPFAM" id="SSF56112">
    <property type="entry name" value="Protein kinase-like (PK-like)"/>
    <property type="match status" value="1"/>
</dbReference>
<evidence type="ECO:0000256" key="6">
    <source>
        <dbReference type="SAM" id="MobiDB-lite"/>
    </source>
</evidence>
<evidence type="ECO:0000256" key="1">
    <source>
        <dbReference type="ARBA" id="ARBA00022527"/>
    </source>
</evidence>
<dbReference type="Gene3D" id="3.30.200.20">
    <property type="entry name" value="Phosphorylase Kinase, domain 1"/>
    <property type="match status" value="1"/>
</dbReference>
<sequence length="834" mass="91937">MESSNKVSFSIPSLKIPSLASSSDAVKEKENNAPKRRSFQPSPVVKHSPRADVNYSSERKPSSSLRTPLVSKQPLQQKTPSSALRKSASKPHRVLRYGESMESVFCLSQGSTERHRSLCEGIADGSLADDPSAWRKVLELAARSASSSSSSESDLFRLHRRAIIRFPLEKKQDSSDVEDVLSIWISYAEAHAINGAIDEARRTFRHIENQSTTLNAEYYLKQAHMESKHDKERVEGILIRGINKKASPTVELVNALQKWRGKNGGSRRSGESSTITEKKTTNYSTSPKREAPPIIEKRNHSGSPKREAPTSTILTSSKRIKTETGGRRKLLTRKTSPQPSIESTVDHESKSKRTSLSATPTIAKADRKPIRLLASKRLSSMGSLGQPARVNPDQAAAAHESESDGETDIPAAHGKQAELSNATLNDTATLKPKLKKVDLGYMWDWDPSSRTKETKAQPTGTPSPDDPNTENPSTSQATGSTSSTVVSTTSSDSNHSQTADKEKDVKTPASQKSPTEQTESEIKPEPLANINREFLPLVHEANVLRVNSKSYVKLGVIGKGGSCKVYRALTKKCEVVAIKKVKLEGMDAKAIEGYANEIALLKRLRQNPAIIHMHDSEVDLKRKSIFVVMEPGETDLNQVLKKRADAGTCRSLNMNFIRLTWQQMLSAVHSIHQERIIHSDLKPANFLFVRGALKLIDFGIAKAIQSDDTTNVYRESQIGTLNYMSPEAIMDDGSGADGPRMKIGRASDVWSLGCILYEMVYGKTPFAKYHFIQKLQAIVNPNTKIDFPDDVDATAVDAIQQCLRRNPEDRPPIMGSSGLLNEHIFLHGGKKRSA</sequence>
<evidence type="ECO:0000256" key="5">
    <source>
        <dbReference type="ARBA" id="ARBA00022840"/>
    </source>
</evidence>
<evidence type="ECO:0000256" key="2">
    <source>
        <dbReference type="ARBA" id="ARBA00022679"/>
    </source>
</evidence>
<dbReference type="GO" id="GO:0005524">
    <property type="term" value="F:ATP binding"/>
    <property type="evidence" value="ECO:0007669"/>
    <property type="project" value="UniProtKB-KW"/>
</dbReference>
<dbReference type="GO" id="GO:0004674">
    <property type="term" value="F:protein serine/threonine kinase activity"/>
    <property type="evidence" value="ECO:0007669"/>
    <property type="project" value="UniProtKB-KW"/>
</dbReference>
<protein>
    <recommendedName>
        <fullName evidence="7">Protein kinase domain-containing protein</fullName>
    </recommendedName>
</protein>
<gene>
    <name evidence="8" type="ORF">CYCCA115_LOCUS4340</name>
</gene>
<keyword evidence="9" id="KW-1185">Reference proteome</keyword>
<dbReference type="GO" id="GO:0000776">
    <property type="term" value="C:kinetochore"/>
    <property type="evidence" value="ECO:0007669"/>
    <property type="project" value="TreeGrafter"/>
</dbReference>
<accession>A0AAD2CSN1</accession>
<keyword evidence="3" id="KW-0547">Nucleotide-binding</keyword>
<feature type="compositionally biased region" description="Polar residues" evidence="6">
    <location>
        <begin position="333"/>
        <end position="343"/>
    </location>
</feature>
<keyword evidence="5" id="KW-0067">ATP-binding</keyword>
<keyword evidence="4" id="KW-0418">Kinase</keyword>
<name>A0AAD2CSN1_9STRA</name>
<dbReference type="Proteomes" id="UP001295423">
    <property type="component" value="Unassembled WGS sequence"/>
</dbReference>
<dbReference type="FunFam" id="1.10.510.10:FF:000224">
    <property type="entry name" value="serine/threonine-protein kinase mph1 isoform X1"/>
    <property type="match status" value="1"/>
</dbReference>
<evidence type="ECO:0000256" key="4">
    <source>
        <dbReference type="ARBA" id="ARBA00022777"/>
    </source>
</evidence>
<evidence type="ECO:0000259" key="7">
    <source>
        <dbReference type="PROSITE" id="PS50011"/>
    </source>
</evidence>
<dbReference type="InterPro" id="IPR000719">
    <property type="entry name" value="Prot_kinase_dom"/>
</dbReference>
<dbReference type="EMBL" id="CAKOGP040000435">
    <property type="protein sequence ID" value="CAJ1935003.1"/>
    <property type="molecule type" value="Genomic_DNA"/>
</dbReference>
<evidence type="ECO:0000256" key="3">
    <source>
        <dbReference type="ARBA" id="ARBA00022741"/>
    </source>
</evidence>
<dbReference type="Gene3D" id="1.10.510.10">
    <property type="entry name" value="Transferase(Phosphotransferase) domain 1"/>
    <property type="match status" value="1"/>
</dbReference>
<keyword evidence="2" id="KW-0808">Transferase</keyword>
<feature type="compositionally biased region" description="Basic and acidic residues" evidence="6">
    <location>
        <begin position="287"/>
        <end position="308"/>
    </location>
</feature>
<keyword evidence="1" id="KW-0723">Serine/threonine-protein kinase</keyword>
<dbReference type="GO" id="GO:0005634">
    <property type="term" value="C:nucleus"/>
    <property type="evidence" value="ECO:0007669"/>
    <property type="project" value="TreeGrafter"/>
</dbReference>
<dbReference type="GO" id="GO:0007094">
    <property type="term" value="P:mitotic spindle assembly checkpoint signaling"/>
    <property type="evidence" value="ECO:0007669"/>
    <property type="project" value="TreeGrafter"/>
</dbReference>
<dbReference type="InterPro" id="IPR008271">
    <property type="entry name" value="Ser/Thr_kinase_AS"/>
</dbReference>
<dbReference type="PANTHER" id="PTHR22974">
    <property type="entry name" value="MIXED LINEAGE PROTEIN KINASE"/>
    <property type="match status" value="1"/>
</dbReference>